<dbReference type="InterPro" id="IPR024893">
    <property type="entry name" value="ATP_PRibTrfase_HisG_short"/>
</dbReference>
<comment type="domain">
    <text evidence="15">Lacks the C-terminal regulatory region which is replaced by HisZ.</text>
</comment>
<dbReference type="EC" id="2.4.2.17" evidence="6 15"/>
<comment type="catalytic activity">
    <reaction evidence="1 15">
        <text>1-(5-phospho-beta-D-ribosyl)-ATP + diphosphate = 5-phospho-alpha-D-ribose 1-diphosphate + ATP</text>
        <dbReference type="Rhea" id="RHEA:18473"/>
        <dbReference type="ChEBI" id="CHEBI:30616"/>
        <dbReference type="ChEBI" id="CHEBI:33019"/>
        <dbReference type="ChEBI" id="CHEBI:58017"/>
        <dbReference type="ChEBI" id="CHEBI:73183"/>
        <dbReference type="EC" id="2.4.2.17"/>
    </reaction>
</comment>
<dbReference type="Pfam" id="PF01634">
    <property type="entry name" value="HisG"/>
    <property type="match status" value="1"/>
</dbReference>
<evidence type="ECO:0000256" key="9">
    <source>
        <dbReference type="ARBA" id="ARBA00022676"/>
    </source>
</evidence>
<dbReference type="PANTHER" id="PTHR21403">
    <property type="entry name" value="ATP PHOSPHORIBOSYLTRANSFERASE ATP-PRTASE"/>
    <property type="match status" value="1"/>
</dbReference>
<evidence type="ECO:0000256" key="8">
    <source>
        <dbReference type="ARBA" id="ARBA00022605"/>
    </source>
</evidence>
<keyword evidence="18" id="KW-1185">Reference proteome</keyword>
<keyword evidence="13 15" id="KW-0368">Histidine biosynthesis</keyword>
<dbReference type="HAMAP" id="MF_01018">
    <property type="entry name" value="HisG_Short"/>
    <property type="match status" value="1"/>
</dbReference>
<evidence type="ECO:0000256" key="1">
    <source>
        <dbReference type="ARBA" id="ARBA00000915"/>
    </source>
</evidence>
<evidence type="ECO:0000256" key="13">
    <source>
        <dbReference type="ARBA" id="ARBA00023102"/>
    </source>
</evidence>
<keyword evidence="10 15" id="KW-0808">Transferase</keyword>
<evidence type="ECO:0000256" key="2">
    <source>
        <dbReference type="ARBA" id="ARBA00004496"/>
    </source>
</evidence>
<organism evidence="17 18">
    <name type="scientific">Campylobacter magnus</name>
    <dbReference type="NCBI Taxonomy" id="3026462"/>
    <lineage>
        <taxon>Bacteria</taxon>
        <taxon>Pseudomonadati</taxon>
        <taxon>Campylobacterota</taxon>
        <taxon>Epsilonproteobacteria</taxon>
        <taxon>Campylobacterales</taxon>
        <taxon>Campylobacteraceae</taxon>
        <taxon>Campylobacter</taxon>
    </lineage>
</organism>
<evidence type="ECO:0000256" key="10">
    <source>
        <dbReference type="ARBA" id="ARBA00022679"/>
    </source>
</evidence>
<comment type="caution">
    <text evidence="17">The sequence shown here is derived from an EMBL/GenBank/DDBJ whole genome shotgun (WGS) entry which is preliminary data.</text>
</comment>
<sequence length="207" mass="22816">MLKIALPKGRIAKETLNAFSQIFGGSFEFEDRKLKLVKDDFEFLMVRNQDIDTYVMGGAADLGVVGLDVLEEHGSDVLRLLDLDLGHCKVCVGTIGGEQIDYNKTSELRVATSLDNITQKYFSAKAVPVKIIHLYGSVELAPLVNLADCIVDIVETGDTMRQNGLAPCEEIMKSSAYLIANKLSFVSKKAEILEIYSKLEALIKARN</sequence>
<evidence type="ECO:0000256" key="11">
    <source>
        <dbReference type="ARBA" id="ARBA00022741"/>
    </source>
</evidence>
<keyword evidence="8 15" id="KW-0028">Amino-acid biosynthesis</keyword>
<dbReference type="Proteomes" id="UP001171111">
    <property type="component" value="Unassembled WGS sequence"/>
</dbReference>
<dbReference type="CDD" id="cd13595">
    <property type="entry name" value="PBP2_HisGs"/>
    <property type="match status" value="1"/>
</dbReference>
<name>A0ABT8T6L0_9BACT</name>
<protein>
    <recommendedName>
        <fullName evidence="6 15">ATP phosphoribosyltransferase</fullName>
        <shortName evidence="15">ATP-PRT</shortName>
        <shortName evidence="15">ATP-PRTase</shortName>
        <ecNumber evidence="6 15">2.4.2.17</ecNumber>
    </recommendedName>
</protein>
<keyword evidence="9 15" id="KW-0328">Glycosyltransferase</keyword>
<evidence type="ECO:0000313" key="18">
    <source>
        <dbReference type="Proteomes" id="UP001171111"/>
    </source>
</evidence>
<evidence type="ECO:0000313" key="17">
    <source>
        <dbReference type="EMBL" id="MDO2409158.1"/>
    </source>
</evidence>
<evidence type="ECO:0000256" key="12">
    <source>
        <dbReference type="ARBA" id="ARBA00022840"/>
    </source>
</evidence>
<accession>A0ABT8T6L0</accession>
<comment type="subcellular location">
    <subcellularLocation>
        <location evidence="2 15">Cytoplasm</location>
    </subcellularLocation>
</comment>
<comment type="similarity">
    <text evidence="4 15">Belongs to the ATP phosphoribosyltransferase family. Short subfamily.</text>
</comment>
<evidence type="ECO:0000256" key="15">
    <source>
        <dbReference type="HAMAP-Rule" id="MF_01018"/>
    </source>
</evidence>
<dbReference type="InterPro" id="IPR001348">
    <property type="entry name" value="ATP_PRibTrfase_HisG"/>
</dbReference>
<evidence type="ECO:0000259" key="16">
    <source>
        <dbReference type="Pfam" id="PF01634"/>
    </source>
</evidence>
<evidence type="ECO:0000256" key="5">
    <source>
        <dbReference type="ARBA" id="ARBA00011496"/>
    </source>
</evidence>
<dbReference type="Gene3D" id="3.40.190.10">
    <property type="entry name" value="Periplasmic binding protein-like II"/>
    <property type="match status" value="2"/>
</dbReference>
<evidence type="ECO:0000256" key="4">
    <source>
        <dbReference type="ARBA" id="ARBA00009489"/>
    </source>
</evidence>
<dbReference type="InterPro" id="IPR018198">
    <property type="entry name" value="ATP_PRibTrfase_CS"/>
</dbReference>
<evidence type="ECO:0000256" key="7">
    <source>
        <dbReference type="ARBA" id="ARBA00022490"/>
    </source>
</evidence>
<evidence type="ECO:0000256" key="6">
    <source>
        <dbReference type="ARBA" id="ARBA00011946"/>
    </source>
</evidence>
<dbReference type="GO" id="GO:0003879">
    <property type="term" value="F:ATP phosphoribosyltransferase activity"/>
    <property type="evidence" value="ECO:0007669"/>
    <property type="project" value="UniProtKB-EC"/>
</dbReference>
<comment type="function">
    <text evidence="14 15">Catalyzes the condensation of ATP and 5-phosphoribose 1-diphosphate to form N'-(5'-phosphoribosyl)-ATP (PR-ATP). Has a crucial role in the pathway because the rate of histidine biosynthesis seems to be controlled primarily by regulation of HisG enzymatic activity.</text>
</comment>
<reference evidence="17 18" key="1">
    <citation type="submission" date="2023-06" db="EMBL/GenBank/DDBJ databases">
        <title>Campylobacter magnum sp. nov., isolated from cecal contents of domestic pigs (Sus scrofa domesticus).</title>
        <authorList>
            <person name="Papic B."/>
            <person name="Gruntar I."/>
        </authorList>
    </citation>
    <scope>NUCLEOTIDE SEQUENCE [LARGE SCALE GENOMIC DNA]</scope>
    <source>
        <strain evidence="18">34484-21</strain>
    </source>
</reference>
<evidence type="ECO:0000256" key="14">
    <source>
        <dbReference type="ARBA" id="ARBA00024861"/>
    </source>
</evidence>
<keyword evidence="7 15" id="KW-0963">Cytoplasm</keyword>
<keyword evidence="11 15" id="KW-0547">Nucleotide-binding</keyword>
<proteinExistence type="inferred from homology"/>
<evidence type="ECO:0000256" key="3">
    <source>
        <dbReference type="ARBA" id="ARBA00004667"/>
    </source>
</evidence>
<feature type="domain" description="ATP phosphoribosyltransferase catalytic" evidence="16">
    <location>
        <begin position="47"/>
        <end position="200"/>
    </location>
</feature>
<dbReference type="PANTHER" id="PTHR21403:SF8">
    <property type="entry name" value="ATP PHOSPHORIBOSYLTRANSFERASE"/>
    <property type="match status" value="1"/>
</dbReference>
<keyword evidence="12 15" id="KW-0067">ATP-binding</keyword>
<dbReference type="EMBL" id="JAULJQ010000003">
    <property type="protein sequence ID" value="MDO2409158.1"/>
    <property type="molecule type" value="Genomic_DNA"/>
</dbReference>
<comment type="pathway">
    <text evidence="3 15">Amino-acid biosynthesis; L-histidine biosynthesis; L-histidine from 5-phospho-alpha-D-ribose 1-diphosphate: step 1/9.</text>
</comment>
<dbReference type="InterPro" id="IPR013820">
    <property type="entry name" value="ATP_PRibTrfase_cat"/>
</dbReference>
<dbReference type="NCBIfam" id="TIGR00070">
    <property type="entry name" value="hisG"/>
    <property type="match status" value="1"/>
</dbReference>
<gene>
    <name evidence="15 17" type="primary">hisG</name>
    <name evidence="17" type="ORF">Q2362_03465</name>
</gene>
<dbReference type="RefSeq" id="WP_273929862.1">
    <property type="nucleotide sequence ID" value="NZ_JAQSLJ010000004.1"/>
</dbReference>
<comment type="subunit">
    <text evidence="5 15">Heteromultimer composed of HisG and HisZ subunits.</text>
</comment>
<dbReference type="PROSITE" id="PS01316">
    <property type="entry name" value="ATP_P_PHORIBOSYLTR"/>
    <property type="match status" value="1"/>
</dbReference>
<dbReference type="SUPFAM" id="SSF53850">
    <property type="entry name" value="Periplasmic binding protein-like II"/>
    <property type="match status" value="1"/>
</dbReference>